<evidence type="ECO:0000313" key="1">
    <source>
        <dbReference type="EMBL" id="GGB82994.1"/>
    </source>
</evidence>
<evidence type="ECO:0000313" key="2">
    <source>
        <dbReference type="Proteomes" id="UP000615760"/>
    </source>
</evidence>
<organism evidence="1 2">
    <name type="scientific">Flavobacterium suaedae</name>
    <dbReference type="NCBI Taxonomy" id="1767027"/>
    <lineage>
        <taxon>Bacteria</taxon>
        <taxon>Pseudomonadati</taxon>
        <taxon>Bacteroidota</taxon>
        <taxon>Flavobacteriia</taxon>
        <taxon>Flavobacteriales</taxon>
        <taxon>Flavobacteriaceae</taxon>
        <taxon>Flavobacterium</taxon>
    </lineage>
</organism>
<keyword evidence="2" id="KW-1185">Reference proteome</keyword>
<proteinExistence type="predicted"/>
<gene>
    <name evidence="1" type="ORF">GCM10007424_23770</name>
</gene>
<name>A0ABQ1K3N3_9FLAO</name>
<accession>A0ABQ1K3N3</accession>
<dbReference type="Proteomes" id="UP000615760">
    <property type="component" value="Unassembled WGS sequence"/>
</dbReference>
<reference evidence="2" key="1">
    <citation type="journal article" date="2019" name="Int. J. Syst. Evol. Microbiol.">
        <title>The Global Catalogue of Microorganisms (GCM) 10K type strain sequencing project: providing services to taxonomists for standard genome sequencing and annotation.</title>
        <authorList>
            <consortium name="The Broad Institute Genomics Platform"/>
            <consortium name="The Broad Institute Genome Sequencing Center for Infectious Disease"/>
            <person name="Wu L."/>
            <person name="Ma J."/>
        </authorList>
    </citation>
    <scope>NUCLEOTIDE SEQUENCE [LARGE SCALE GENOMIC DNA]</scope>
    <source>
        <strain evidence="2">CGMCC 1.15461</strain>
    </source>
</reference>
<dbReference type="RefSeq" id="WP_188621525.1">
    <property type="nucleotide sequence ID" value="NZ_BMJE01000006.1"/>
</dbReference>
<protein>
    <submittedName>
        <fullName evidence="1">Uncharacterized protein</fullName>
    </submittedName>
</protein>
<dbReference type="EMBL" id="BMJE01000006">
    <property type="protein sequence ID" value="GGB82994.1"/>
    <property type="molecule type" value="Genomic_DNA"/>
</dbReference>
<sequence length="115" mass="13401">MKDKVFESNPKLQHYFKTADGQAFYNEPDAKNHAKTLTDKTVTPVNRADYNSEETPKEVIKIYVEEAVELIEKAETLEDIKKFENDKRVTVKAAYEARKKEFEESVKQPQDEKTD</sequence>
<comment type="caution">
    <text evidence="1">The sequence shown here is derived from an EMBL/GenBank/DDBJ whole genome shotgun (WGS) entry which is preliminary data.</text>
</comment>